<dbReference type="AlphaFoldDB" id="A0A2A3MM91"/>
<dbReference type="RefSeq" id="WP_096002996.1">
    <property type="nucleotide sequence ID" value="NZ_NTMR01000002.1"/>
</dbReference>
<name>A0A2A3MM91_9PSED</name>
<evidence type="ECO:0000256" key="1">
    <source>
        <dbReference type="SAM" id="MobiDB-lite"/>
    </source>
</evidence>
<dbReference type="Proteomes" id="UP000242313">
    <property type="component" value="Unassembled WGS sequence"/>
</dbReference>
<protein>
    <submittedName>
        <fullName evidence="2">Uncharacterized protein</fullName>
    </submittedName>
</protein>
<accession>A0A2A3MM91</accession>
<proteinExistence type="predicted"/>
<dbReference type="SUPFAM" id="SSF57938">
    <property type="entry name" value="DnaJ/Hsp40 cysteine-rich domain"/>
    <property type="match status" value="1"/>
</dbReference>
<keyword evidence="3" id="KW-1185">Reference proteome</keyword>
<dbReference type="InterPro" id="IPR036410">
    <property type="entry name" value="HSP_DnaJ_Cys-rich_dom_sf"/>
</dbReference>
<evidence type="ECO:0000313" key="3">
    <source>
        <dbReference type="Proteomes" id="UP000242313"/>
    </source>
</evidence>
<dbReference type="EMBL" id="NTMR01000002">
    <property type="protein sequence ID" value="PBK05921.1"/>
    <property type="molecule type" value="Genomic_DNA"/>
</dbReference>
<feature type="compositionally biased region" description="Basic and acidic residues" evidence="1">
    <location>
        <begin position="75"/>
        <end position="94"/>
    </location>
</feature>
<comment type="caution">
    <text evidence="2">The sequence shown here is derived from an EMBL/GenBank/DDBJ whole genome shotgun (WGS) entry which is preliminary data.</text>
</comment>
<reference evidence="2 3" key="1">
    <citation type="submission" date="2017-09" db="EMBL/GenBank/DDBJ databases">
        <title>Pseudomonas abyssi sp. nov. isolated from Abyssopelagic Water.</title>
        <authorList>
            <person name="Wei Y."/>
        </authorList>
    </citation>
    <scope>NUCLEOTIDE SEQUENCE [LARGE SCALE GENOMIC DNA]</scope>
    <source>
        <strain evidence="2 3">MT5</strain>
    </source>
</reference>
<organism evidence="2 3">
    <name type="scientific">Pseudomonas abyssi</name>
    <dbReference type="NCBI Taxonomy" id="170540"/>
    <lineage>
        <taxon>Bacteria</taxon>
        <taxon>Pseudomonadati</taxon>
        <taxon>Pseudomonadota</taxon>
        <taxon>Gammaproteobacteria</taxon>
        <taxon>Pseudomonadales</taxon>
        <taxon>Pseudomonadaceae</taxon>
        <taxon>Pseudomonas</taxon>
    </lineage>
</organism>
<sequence>MTGRRDNVEPEVCKACNGKGTTLGVFHELDCVPCDGVGWLPMAGQDLTQQLGRYLTRQIATANVLRAAAASGQGAERDYQDSRRDGVRGHYTGD</sequence>
<feature type="region of interest" description="Disordered" evidence="1">
    <location>
        <begin position="69"/>
        <end position="94"/>
    </location>
</feature>
<evidence type="ECO:0000313" key="2">
    <source>
        <dbReference type="EMBL" id="PBK05921.1"/>
    </source>
</evidence>
<gene>
    <name evidence="2" type="ORF">CNQ84_00640</name>
</gene>